<evidence type="ECO:0000313" key="1">
    <source>
        <dbReference type="EMBL" id="TVY80592.1"/>
    </source>
</evidence>
<comment type="caution">
    <text evidence="1">The sequence shown here is derived from an EMBL/GenBank/DDBJ whole genome shotgun (WGS) entry which is preliminary data.</text>
</comment>
<gene>
    <name evidence="1" type="ORF">LSUE1_G003596</name>
</gene>
<proteinExistence type="predicted"/>
<dbReference type="OrthoDB" id="5958943at2759"/>
<dbReference type="Proteomes" id="UP000469558">
    <property type="component" value="Unassembled WGS sequence"/>
</dbReference>
<reference evidence="1 2" key="1">
    <citation type="submission" date="2018-05" db="EMBL/GenBank/DDBJ databases">
        <title>Genome sequencing and assembly of the regulated plant pathogen Lachnellula willkommii and related sister species for the development of diagnostic species identification markers.</title>
        <authorList>
            <person name="Giroux E."/>
            <person name="Bilodeau G."/>
        </authorList>
    </citation>
    <scope>NUCLEOTIDE SEQUENCE [LARGE SCALE GENOMIC DNA]</scope>
    <source>
        <strain evidence="1 2">CBS 268.59</strain>
    </source>
</reference>
<accession>A0A8T9C6C5</accession>
<sequence>MAFTCFARNFPRYEEVIRESWRATRRDILKVINRVSYRSVLTLYLFGQTPIPVGISEEEELDGINGVVCVQTALLQLQRLRERLRSCRFDGLGVSKSDPSSTESPVVAQAFIDLESRAYWAAVTWDTSSAVTQNIRSSLTSGLKGACLEPAWRLARGFLVGSFHAKTEEWHEQPFEMTDEAAFQIISATGVCSIYTWRTIASLKEALREGVEEGDILFAWNAFLDALDVFQTTICPLLGMCKNSLHFLGQVERLNWYEVTLHYHLGILILADAVEAADRPDLLSQLKEMRLESEMECFNALKFGLETKYTISGLEIESDYASDVGSAAHSPLKNITISFIAIDPYPQHVVTSVQYLQKAISRKYRQGSMKQETYSYLSSTLLGVVEQLPQSSNAVQSAREGLLERTI</sequence>
<keyword evidence="2" id="KW-1185">Reference proteome</keyword>
<evidence type="ECO:0000313" key="2">
    <source>
        <dbReference type="Proteomes" id="UP000469558"/>
    </source>
</evidence>
<dbReference type="AlphaFoldDB" id="A0A8T9C6C5"/>
<protein>
    <submittedName>
        <fullName evidence="1">Uncharacterized protein</fullName>
    </submittedName>
</protein>
<dbReference type="EMBL" id="QGMK01000652">
    <property type="protein sequence ID" value="TVY80592.1"/>
    <property type="molecule type" value="Genomic_DNA"/>
</dbReference>
<name>A0A8T9C6C5_9HELO</name>
<organism evidence="1 2">
    <name type="scientific">Lachnellula suecica</name>
    <dbReference type="NCBI Taxonomy" id="602035"/>
    <lineage>
        <taxon>Eukaryota</taxon>
        <taxon>Fungi</taxon>
        <taxon>Dikarya</taxon>
        <taxon>Ascomycota</taxon>
        <taxon>Pezizomycotina</taxon>
        <taxon>Leotiomycetes</taxon>
        <taxon>Helotiales</taxon>
        <taxon>Lachnaceae</taxon>
        <taxon>Lachnellula</taxon>
    </lineage>
</organism>